<evidence type="ECO:0000256" key="6">
    <source>
        <dbReference type="ARBA" id="ARBA00022989"/>
    </source>
</evidence>
<dbReference type="PANTHER" id="PTHR28612">
    <property type="entry name" value="SERINE PALMITOYLTRANSFERASE SMALL SUBUNIT B"/>
    <property type="match status" value="1"/>
</dbReference>
<keyword evidence="17" id="KW-1185">Reference proteome</keyword>
<keyword evidence="3 15" id="KW-0812">Transmembrane</keyword>
<name>T1H2R2_MEGSC</name>
<dbReference type="AlphaFoldDB" id="T1H2R2"/>
<comment type="subunit">
    <text evidence="14">Component of the serine palmitoyltransferase (SPT) complex, which is composed of SPTLC1, SPTLC2 or SPTLC3 and SPTSSA or SPTSSB. The heterodimer consisting of SPTLC1 and SPTLC2/SPTLC3 forms the catalytic core of the enzyme, while SPTSSA or SPTSSB subunits determine substrate specificity. SPT also interacts with ORMDL proteins, especially ORMDL3, which negatively regulate SPT activity in the presence of ceramides.</text>
</comment>
<keyword evidence="5" id="KW-0746">Sphingolipid metabolism</keyword>
<evidence type="ECO:0000256" key="11">
    <source>
        <dbReference type="ARBA" id="ARBA00041982"/>
    </source>
</evidence>
<keyword evidence="8 15" id="KW-0472">Membrane</keyword>
<keyword evidence="6 15" id="KW-1133">Transmembrane helix</keyword>
<dbReference type="HOGENOM" id="CLU_2778753_0_0_1"/>
<evidence type="ECO:0000256" key="4">
    <source>
        <dbReference type="ARBA" id="ARBA00022824"/>
    </source>
</evidence>
<dbReference type="InterPro" id="IPR024512">
    <property type="entry name" value="Ser_palmitoyltrfase_ssu-like"/>
</dbReference>
<dbReference type="Pfam" id="PF11779">
    <property type="entry name" value="SPT_ssu-like"/>
    <property type="match status" value="1"/>
</dbReference>
<evidence type="ECO:0000256" key="8">
    <source>
        <dbReference type="ARBA" id="ARBA00023136"/>
    </source>
</evidence>
<evidence type="ECO:0000313" key="16">
    <source>
        <dbReference type="EnsemblMetazoa" id="MESCA010516-PA"/>
    </source>
</evidence>
<evidence type="ECO:0000256" key="3">
    <source>
        <dbReference type="ARBA" id="ARBA00022692"/>
    </source>
</evidence>
<evidence type="ECO:0000256" key="9">
    <source>
        <dbReference type="ARBA" id="ARBA00038059"/>
    </source>
</evidence>
<accession>T1H2R2</accession>
<dbReference type="Proteomes" id="UP000015102">
    <property type="component" value="Unassembled WGS sequence"/>
</dbReference>
<protein>
    <recommendedName>
        <fullName evidence="10">Serine palmitoyltransferase small subunit B</fullName>
    </recommendedName>
    <alternativeName>
        <fullName evidence="12">Protein ADMP</fullName>
    </alternativeName>
    <alternativeName>
        <fullName evidence="11">Small subunit of serine palmitoyltransferase B</fullName>
    </alternativeName>
</protein>
<evidence type="ECO:0000313" key="17">
    <source>
        <dbReference type="Proteomes" id="UP000015102"/>
    </source>
</evidence>
<evidence type="ECO:0000256" key="14">
    <source>
        <dbReference type="ARBA" id="ARBA00046416"/>
    </source>
</evidence>
<evidence type="ECO:0000256" key="13">
    <source>
        <dbReference type="ARBA" id="ARBA00045772"/>
    </source>
</evidence>
<keyword evidence="4" id="KW-0256">Endoplasmic reticulum</keyword>
<keyword evidence="7" id="KW-0443">Lipid metabolism</keyword>
<dbReference type="PANTHER" id="PTHR28612:SF1">
    <property type="entry name" value="SERINE PALMITOYLTRANSFERASE SMALL SUBUNIT B"/>
    <property type="match status" value="1"/>
</dbReference>
<comment type="pathway">
    <text evidence="2">Lipid metabolism.</text>
</comment>
<comment type="function">
    <text evidence="13">Component of the serine palmitoyltransferase multisubunit enzyme (SPT) that catalyzes the initial and rate-limiting step in sphingolipid biosynthesis by condensing L-serine and activated acyl-CoA (most commonly palmitoyl-CoA) to form long-chain bases. The SPT complex is composed of SPTLC1, SPTLC2 or SPTLC3 and SPTSSA or SPTSSB. Within this complex, the heterodimer consisting of SPTLC1 and SPTLC2/SPTLC3 forms the catalytic core. Within the SPT complex, SPTSSB stimulates the catalytic activity and plays a role in substrate specificity. SPT complexes with this subunit showing a preference for longer acyl-CoAs. The SPTLC1-SPTLC2-SPTSSB complex shows a strong preference for C18-CoA substrate, while the SPTLC1-SPTLC3-SPTSSB isozyme displays an ability to use a broader range of acyl-CoAs, without apparent preference.</text>
</comment>
<comment type="similarity">
    <text evidence="9">Belongs to the SPTSS family. SPTSSB subfamily.</text>
</comment>
<organism evidence="16 17">
    <name type="scientific">Megaselia scalaris</name>
    <name type="common">Humpbacked fly</name>
    <name type="synonym">Phora scalaris</name>
    <dbReference type="NCBI Taxonomy" id="36166"/>
    <lineage>
        <taxon>Eukaryota</taxon>
        <taxon>Metazoa</taxon>
        <taxon>Ecdysozoa</taxon>
        <taxon>Arthropoda</taxon>
        <taxon>Hexapoda</taxon>
        <taxon>Insecta</taxon>
        <taxon>Pterygota</taxon>
        <taxon>Neoptera</taxon>
        <taxon>Endopterygota</taxon>
        <taxon>Diptera</taxon>
        <taxon>Brachycera</taxon>
        <taxon>Muscomorpha</taxon>
        <taxon>Platypezoidea</taxon>
        <taxon>Phoridae</taxon>
        <taxon>Megaseliini</taxon>
        <taxon>Megaselia</taxon>
    </lineage>
</organism>
<sequence>MQYLLITNLYMFEPWEKKLINSFIGVCLFLILFSSFVYLPKYTQNLFQLLSFGNSGTHSPEFHQEKMYG</sequence>
<feature type="transmembrane region" description="Helical" evidence="15">
    <location>
        <begin position="20"/>
        <end position="39"/>
    </location>
</feature>
<evidence type="ECO:0000256" key="15">
    <source>
        <dbReference type="SAM" id="Phobius"/>
    </source>
</evidence>
<reference evidence="17" key="1">
    <citation type="submission" date="2013-02" db="EMBL/GenBank/DDBJ databases">
        <authorList>
            <person name="Hughes D."/>
        </authorList>
    </citation>
    <scope>NUCLEOTIDE SEQUENCE</scope>
    <source>
        <strain>Durham</strain>
        <strain evidence="17">NC isolate 2 -- Noor lab</strain>
    </source>
</reference>
<comment type="subcellular location">
    <subcellularLocation>
        <location evidence="1">Endoplasmic reticulum membrane</location>
        <topology evidence="1">Multi-pass membrane protein</topology>
    </subcellularLocation>
</comment>
<dbReference type="GO" id="GO:0006665">
    <property type="term" value="P:sphingolipid metabolic process"/>
    <property type="evidence" value="ECO:0007669"/>
    <property type="project" value="UniProtKB-KW"/>
</dbReference>
<dbReference type="EnsemblMetazoa" id="MESCA010516-RA">
    <property type="protein sequence ID" value="MESCA010516-PA"/>
    <property type="gene ID" value="MESCA010516"/>
</dbReference>
<evidence type="ECO:0000256" key="5">
    <source>
        <dbReference type="ARBA" id="ARBA00022919"/>
    </source>
</evidence>
<evidence type="ECO:0000256" key="7">
    <source>
        <dbReference type="ARBA" id="ARBA00023098"/>
    </source>
</evidence>
<dbReference type="EMBL" id="CAQQ02062863">
    <property type="status" value="NOT_ANNOTATED_CDS"/>
    <property type="molecule type" value="Genomic_DNA"/>
</dbReference>
<evidence type="ECO:0000256" key="2">
    <source>
        <dbReference type="ARBA" id="ARBA00005189"/>
    </source>
</evidence>
<evidence type="ECO:0000256" key="1">
    <source>
        <dbReference type="ARBA" id="ARBA00004477"/>
    </source>
</evidence>
<proteinExistence type="inferred from homology"/>
<evidence type="ECO:0000256" key="12">
    <source>
        <dbReference type="ARBA" id="ARBA00042334"/>
    </source>
</evidence>
<dbReference type="STRING" id="36166.T1H2R2"/>
<evidence type="ECO:0000256" key="10">
    <source>
        <dbReference type="ARBA" id="ARBA00041140"/>
    </source>
</evidence>
<reference evidence="16" key="2">
    <citation type="submission" date="2015-06" db="UniProtKB">
        <authorList>
            <consortium name="EnsemblMetazoa"/>
        </authorList>
    </citation>
    <scope>IDENTIFICATION</scope>
</reference>
<dbReference type="GO" id="GO:0005789">
    <property type="term" value="C:endoplasmic reticulum membrane"/>
    <property type="evidence" value="ECO:0007669"/>
    <property type="project" value="UniProtKB-SubCell"/>
</dbReference>